<accession>A0A0H3G462</accession>
<dbReference type="RefSeq" id="WP_014501158.1">
    <property type="nucleotide sequence ID" value="NC_017262.1"/>
</dbReference>
<proteinExistence type="inferred from homology"/>
<evidence type="ECO:0000256" key="1">
    <source>
        <dbReference type="ARBA" id="ARBA00004571"/>
    </source>
</evidence>
<dbReference type="eggNOG" id="COG4771">
    <property type="taxonomic scope" value="Bacteria"/>
</dbReference>
<dbReference type="HOGENOM" id="CLU_010745_0_0_5"/>
<dbReference type="AlphaFoldDB" id="A0A0H3G462"/>
<dbReference type="KEGG" id="zmm:Zmob_1601"/>
<feature type="region of interest" description="Disordered" evidence="10">
    <location>
        <begin position="32"/>
        <end position="61"/>
    </location>
</feature>
<dbReference type="InterPro" id="IPR039426">
    <property type="entry name" value="TonB-dep_rcpt-like"/>
</dbReference>
<dbReference type="PROSITE" id="PS52016">
    <property type="entry name" value="TONB_DEPENDENT_REC_3"/>
    <property type="match status" value="1"/>
</dbReference>
<keyword evidence="5 9" id="KW-0798">TonB box</keyword>
<dbReference type="Gene3D" id="2.170.130.10">
    <property type="entry name" value="TonB-dependent receptor, plug domain"/>
    <property type="match status" value="1"/>
</dbReference>
<dbReference type="InterPro" id="IPR012910">
    <property type="entry name" value="Plug_dom"/>
</dbReference>
<keyword evidence="3 8" id="KW-1134">Transmembrane beta strand</keyword>
<dbReference type="PANTHER" id="PTHR47234">
    <property type="match status" value="1"/>
</dbReference>
<keyword evidence="4 8" id="KW-0812">Transmembrane</keyword>
<dbReference type="EMBL" id="CP002850">
    <property type="protein sequence ID" value="AEH63415.1"/>
    <property type="molecule type" value="Genomic_DNA"/>
</dbReference>
<keyword evidence="14" id="KW-0675">Receptor</keyword>
<dbReference type="PANTHER" id="PTHR47234:SF2">
    <property type="entry name" value="TONB-DEPENDENT RECEPTOR"/>
    <property type="match status" value="1"/>
</dbReference>
<keyword evidence="11" id="KW-0732">Signal</keyword>
<dbReference type="InterPro" id="IPR000531">
    <property type="entry name" value="Beta-barrel_TonB"/>
</dbReference>
<evidence type="ECO:0000256" key="6">
    <source>
        <dbReference type="ARBA" id="ARBA00023136"/>
    </source>
</evidence>
<feature type="region of interest" description="Disordered" evidence="10">
    <location>
        <begin position="77"/>
        <end position="97"/>
    </location>
</feature>
<name>A0A0H3G462_ZYMMA</name>
<dbReference type="InterPro" id="IPR037066">
    <property type="entry name" value="Plug_dom_sf"/>
</dbReference>
<dbReference type="InterPro" id="IPR036942">
    <property type="entry name" value="Beta-barrel_TonB_sf"/>
</dbReference>
<gene>
    <name evidence="14" type="ordered locus">Zmob_1601</name>
</gene>
<feature type="chain" id="PRO_5002609794" evidence="11">
    <location>
        <begin position="29"/>
        <end position="1011"/>
    </location>
</feature>
<evidence type="ECO:0000256" key="3">
    <source>
        <dbReference type="ARBA" id="ARBA00022452"/>
    </source>
</evidence>
<dbReference type="Proteomes" id="UP000001494">
    <property type="component" value="Chromosome"/>
</dbReference>
<comment type="subcellular location">
    <subcellularLocation>
        <location evidence="1 8">Cell outer membrane</location>
        <topology evidence="1 8">Multi-pass membrane protein</topology>
    </subcellularLocation>
</comment>
<feature type="compositionally biased region" description="Low complexity" evidence="10">
    <location>
        <begin position="37"/>
        <end position="53"/>
    </location>
</feature>
<reference evidence="14 15" key="1">
    <citation type="journal article" date="2011" name="J. Bacteriol.">
        <title>Genome sequence of the ethanol-producing Zymomonas mobilis subsp. mobilis lectotype strain ATCC 10988.</title>
        <authorList>
            <person name="Pappas K.M."/>
            <person name="Kouvelis V.N."/>
            <person name="Saunders E."/>
            <person name="Brettin T.S."/>
            <person name="Bruce D."/>
            <person name="Detter C."/>
            <person name="Balakireva M."/>
            <person name="Han C.S."/>
            <person name="Savvakis G."/>
            <person name="Kyrpides N.C."/>
            <person name="Typas M.A."/>
        </authorList>
    </citation>
    <scope>NUCLEOTIDE SEQUENCE [LARGE SCALE GENOMIC DNA]</scope>
    <source>
        <strain evidence="15">ATCC 10988 / DSM 424 / CCUG 17860 / LMG 404 / NCIMB 8938 / NRRL B-806 / ZM1</strain>
    </source>
</reference>
<dbReference type="Pfam" id="PF07715">
    <property type="entry name" value="Plug"/>
    <property type="match status" value="1"/>
</dbReference>
<dbReference type="GO" id="GO:0009279">
    <property type="term" value="C:cell outer membrane"/>
    <property type="evidence" value="ECO:0007669"/>
    <property type="project" value="UniProtKB-SubCell"/>
</dbReference>
<evidence type="ECO:0000256" key="2">
    <source>
        <dbReference type="ARBA" id="ARBA00022448"/>
    </source>
</evidence>
<evidence type="ECO:0000259" key="13">
    <source>
        <dbReference type="Pfam" id="PF07715"/>
    </source>
</evidence>
<evidence type="ECO:0000256" key="5">
    <source>
        <dbReference type="ARBA" id="ARBA00023077"/>
    </source>
</evidence>
<feature type="domain" description="TonB-dependent receptor-like beta-barrel" evidence="12">
    <location>
        <begin position="457"/>
        <end position="968"/>
    </location>
</feature>
<dbReference type="eggNOG" id="COG1629">
    <property type="taxonomic scope" value="Bacteria"/>
</dbReference>
<evidence type="ECO:0000256" key="10">
    <source>
        <dbReference type="SAM" id="MobiDB-lite"/>
    </source>
</evidence>
<comment type="similarity">
    <text evidence="8 9">Belongs to the TonB-dependent receptor family.</text>
</comment>
<organism evidence="14 15">
    <name type="scientific">Zymomonas mobilis subsp. mobilis (strain ATCC 10988 / DSM 424 / LMG 404 / NCIMB 8938 / NRRL B-806 / ZM1)</name>
    <dbReference type="NCBI Taxonomy" id="555217"/>
    <lineage>
        <taxon>Bacteria</taxon>
        <taxon>Pseudomonadati</taxon>
        <taxon>Pseudomonadota</taxon>
        <taxon>Alphaproteobacteria</taxon>
        <taxon>Sphingomonadales</taxon>
        <taxon>Zymomonadaceae</taxon>
        <taxon>Zymomonas</taxon>
    </lineage>
</organism>
<evidence type="ECO:0000259" key="12">
    <source>
        <dbReference type="Pfam" id="PF00593"/>
    </source>
</evidence>
<evidence type="ECO:0000256" key="11">
    <source>
        <dbReference type="SAM" id="SignalP"/>
    </source>
</evidence>
<feature type="signal peptide" evidence="11">
    <location>
        <begin position="1"/>
        <end position="28"/>
    </location>
</feature>
<keyword evidence="6 8" id="KW-0472">Membrane</keyword>
<dbReference type="Gene3D" id="2.40.170.20">
    <property type="entry name" value="TonB-dependent receptor, beta-barrel domain"/>
    <property type="match status" value="1"/>
</dbReference>
<dbReference type="SUPFAM" id="SSF56935">
    <property type="entry name" value="Porins"/>
    <property type="match status" value="1"/>
</dbReference>
<evidence type="ECO:0000256" key="7">
    <source>
        <dbReference type="ARBA" id="ARBA00023237"/>
    </source>
</evidence>
<sequence precursor="true">MIRRHLKNAFMTTGMVAGVIAWSTPVFAQETLQDTPQQSGASSVGSNSASNPVADNASIPTMAPAPAASELAQPSGTITVTGSRLPPGITSTSPITSVNAKEITKQGYTRIEDMLNRMPQFYGTQSSAVANGSSGISTANLRGLGSNRTLVLINGRRLMPGDPSSQAADLNSIPSSLIKRVDVLTGGASAVYGSDAVAGVVNFIMDTDYEGFHADAQYNVLNGDNDSRTMRNILRNSPIAGTKTPTNTPFDGWGFNANLKFGAGTKDGRGHVVAYLGYRRQAAVTGADRDYSSCALSGNGTSGAICTGSPTSAEGNILLNDGNYHLNNGQLVSGMSQYNYAPTNNLQRPDQRYTAGFFAHYDVTDGFKPYAEFQFMDDRSSAQIAPSGTFGFGTVNCDNPFLTAQESSIMCSAANIDNTTHTDSQGNTYNNSSAQILKRNVEGGPRINTMRHTSYRGVIGSKGEIVKGLTYDVYGQYGSTVYQNRYSRDFSVSRLNNALNVVNYNGTATCRSVIDGTDPSCVPYDIFSGNKPSQNALDYLQTPGVATGSTQETVVSGSLTFDGSQYGVQLPTASQGLSVNVGAEYRREKMNYDVDSAYATGDLAGQGGANPSSHGKYDVKELFIEAALPIMDHRRGVNELTLTGGFRYSDYSSTGSVQSYKGQMVYSPVKGVALRGGYNRAVRAPNIQELYGPTSIGNDGSTDPCAGTSPTMSASQCELMGVTKNQYGNILANPASQYYGNQGGNPNLKPETANTFTGGVALTPFRRFSFTADFFDIKIKNIVSQLGADNILQLCGTQGRYCDRIHRDKYGSLWRNQSGYVDDVLMNIGSLATRGVDFGVNYSYPLGNKYGSLTASLNGTWLLNYKTNPGGGATTYDCAGLYGAVCGMPMPKWRHQMRVSWDLPAGFGFSAMWRFVGGTKSDAGSTANPYSSAKSSFDKKIGNVSYLDLTAYYKVTDKVTLNAGVNNVVGTRPPLITSQNGGAGGIYNGNTYVTTYDIYGRYIFAGLSYDF</sequence>
<keyword evidence="2 8" id="KW-0813">Transport</keyword>
<dbReference type="Pfam" id="PF00593">
    <property type="entry name" value="TonB_dep_Rec_b-barrel"/>
    <property type="match status" value="1"/>
</dbReference>
<evidence type="ECO:0000313" key="14">
    <source>
        <dbReference type="EMBL" id="AEH63415.1"/>
    </source>
</evidence>
<keyword evidence="7 8" id="KW-0998">Cell outer membrane</keyword>
<evidence type="ECO:0000256" key="9">
    <source>
        <dbReference type="RuleBase" id="RU003357"/>
    </source>
</evidence>
<dbReference type="OrthoDB" id="7051241at2"/>
<evidence type="ECO:0000313" key="15">
    <source>
        <dbReference type="Proteomes" id="UP000001494"/>
    </source>
</evidence>
<evidence type="ECO:0000256" key="4">
    <source>
        <dbReference type="ARBA" id="ARBA00022692"/>
    </source>
</evidence>
<feature type="domain" description="TonB-dependent receptor plug" evidence="13">
    <location>
        <begin position="90"/>
        <end position="200"/>
    </location>
</feature>
<evidence type="ECO:0000256" key="8">
    <source>
        <dbReference type="PROSITE-ProRule" id="PRU01360"/>
    </source>
</evidence>
<protein>
    <submittedName>
        <fullName evidence="14">TonB-dependent receptor</fullName>
    </submittedName>
</protein>